<evidence type="ECO:0000313" key="1">
    <source>
        <dbReference type="Proteomes" id="UP000887565"/>
    </source>
</evidence>
<name>A0A915IZJ7_ROMCU</name>
<organism evidence="1 2">
    <name type="scientific">Romanomermis culicivorax</name>
    <name type="common">Nematode worm</name>
    <dbReference type="NCBI Taxonomy" id="13658"/>
    <lineage>
        <taxon>Eukaryota</taxon>
        <taxon>Metazoa</taxon>
        <taxon>Ecdysozoa</taxon>
        <taxon>Nematoda</taxon>
        <taxon>Enoplea</taxon>
        <taxon>Dorylaimia</taxon>
        <taxon>Mermithida</taxon>
        <taxon>Mermithoidea</taxon>
        <taxon>Mermithidae</taxon>
        <taxon>Romanomermis</taxon>
    </lineage>
</organism>
<dbReference type="AlphaFoldDB" id="A0A915IZJ7"/>
<dbReference type="Proteomes" id="UP000887565">
    <property type="component" value="Unplaced"/>
</dbReference>
<keyword evidence="1" id="KW-1185">Reference proteome</keyword>
<dbReference type="WBParaSite" id="nRc.2.0.1.t19259-RA">
    <property type="protein sequence ID" value="nRc.2.0.1.t19259-RA"/>
    <property type="gene ID" value="nRc.2.0.1.g19259"/>
</dbReference>
<sequence length="143" mass="16533">MRRRAVKSAAEWNNEINKERKMERNKFFEHQTMLIHYVNRKSKSDNVETNFGIYPVALMSGQYQNFYKNFSTTELNRLPVNTVIDTEIYCPIRDCSSPEAIVVSEANLLMNAIEFQSLIALSSSSSRKVFRYGLKGIRLGLGR</sequence>
<protein>
    <submittedName>
        <fullName evidence="2">Uncharacterized protein</fullName>
    </submittedName>
</protein>
<evidence type="ECO:0000313" key="2">
    <source>
        <dbReference type="WBParaSite" id="nRc.2.0.1.t19259-RA"/>
    </source>
</evidence>
<reference evidence="2" key="1">
    <citation type="submission" date="2022-11" db="UniProtKB">
        <authorList>
            <consortium name="WormBaseParasite"/>
        </authorList>
    </citation>
    <scope>IDENTIFICATION</scope>
</reference>
<accession>A0A915IZJ7</accession>
<proteinExistence type="predicted"/>